<gene>
    <name evidence="1" type="ORF">FRZ06_19745</name>
</gene>
<protein>
    <submittedName>
        <fullName evidence="1">Sensor histidine kinase</fullName>
    </submittedName>
</protein>
<keyword evidence="1" id="KW-0418">Kinase</keyword>
<accession>A0ACD1AGF2</accession>
<evidence type="ECO:0000313" key="2">
    <source>
        <dbReference type="Proteomes" id="UP000594014"/>
    </source>
</evidence>
<proteinExistence type="predicted"/>
<sequence length="494" mass="57185">MFTSGLSYGEEGHMRHLIQKLIRLLETRSTLSRQLRVLLIVAAAPFIIMISILLFMLYSFNHEYDVTLHNASIASEFNFDFKDKLDLEMYYYVVGSRSNIDHLPLEDVEHAQNVIGRLQKTTTQKENQWRIRSMLNLCRRLSECMVEIKNTADYDSRMEQLEHNTYIITALIEAYMHDYIYDEVRELSALQQQISDRVITTVIFTGVISMVLLLFMLWYSLRFTKSITRPVQELCKKVERLGAGDFTIIPVKTNNLEIKTLDDGFNKMIGRINQLLEHVREDQNALHRAEMELLQAQINPHFLYNTFDSIVWLAEANQNSEVVKMTTSLSTFFRNSLSKGQDIITLEAEMQQVESYLNIQQIRYRDILDYSISIPEELLQYTIPKLTLQPLVENALYHGVKNKRSKGTIEISGRSSGEDIYLSVTDNGAGMTPEQLKSLRAGIYQDRHTGLGLMNVHRRLRMYCGDRYGLTFKSKLDEGTTVTVRISKKNQPES</sequence>
<organism evidence="1 2">
    <name type="scientific">Anoxybacterium hadale</name>
    <dbReference type="NCBI Taxonomy" id="3408580"/>
    <lineage>
        <taxon>Bacteria</taxon>
        <taxon>Bacillati</taxon>
        <taxon>Bacillota</taxon>
        <taxon>Clostridia</taxon>
        <taxon>Peptostreptococcales</taxon>
        <taxon>Anaerovoracaceae</taxon>
        <taxon>Anoxybacterium</taxon>
    </lineage>
</organism>
<dbReference type="EMBL" id="CP042469">
    <property type="protein sequence ID" value="QOX65429.1"/>
    <property type="molecule type" value="Genomic_DNA"/>
</dbReference>
<reference evidence="1" key="1">
    <citation type="submission" date="2019-08" db="EMBL/GenBank/DDBJ databases">
        <title>Genome sequence of Clostridiales bacterium MT110.</title>
        <authorList>
            <person name="Cao J."/>
        </authorList>
    </citation>
    <scope>NUCLEOTIDE SEQUENCE</scope>
    <source>
        <strain evidence="1">MT110</strain>
    </source>
</reference>
<keyword evidence="1" id="KW-0808">Transferase</keyword>
<name>A0ACD1AGF2_9FIRM</name>
<keyword evidence="2" id="KW-1185">Reference proteome</keyword>
<evidence type="ECO:0000313" key="1">
    <source>
        <dbReference type="EMBL" id="QOX65429.1"/>
    </source>
</evidence>
<dbReference type="Proteomes" id="UP000594014">
    <property type="component" value="Chromosome"/>
</dbReference>